<keyword evidence="3" id="KW-1185">Reference proteome</keyword>
<organism evidence="2 3">
    <name type="scientific">Acer negundo</name>
    <name type="common">Box elder</name>
    <dbReference type="NCBI Taxonomy" id="4023"/>
    <lineage>
        <taxon>Eukaryota</taxon>
        <taxon>Viridiplantae</taxon>
        <taxon>Streptophyta</taxon>
        <taxon>Embryophyta</taxon>
        <taxon>Tracheophyta</taxon>
        <taxon>Spermatophyta</taxon>
        <taxon>Magnoliopsida</taxon>
        <taxon>eudicotyledons</taxon>
        <taxon>Gunneridae</taxon>
        <taxon>Pentapetalae</taxon>
        <taxon>rosids</taxon>
        <taxon>malvids</taxon>
        <taxon>Sapindales</taxon>
        <taxon>Sapindaceae</taxon>
        <taxon>Hippocastanoideae</taxon>
        <taxon>Acereae</taxon>
        <taxon>Acer</taxon>
    </lineage>
</organism>
<accession>A0AAD5IEJ8</accession>
<gene>
    <name evidence="2" type="ORF">LWI28_016270</name>
</gene>
<protein>
    <submittedName>
        <fullName evidence="2">Uncharacterized protein</fullName>
    </submittedName>
</protein>
<proteinExistence type="predicted"/>
<dbReference type="AlphaFoldDB" id="A0AAD5IEJ8"/>
<sequence>MADCVSLIWDFVTRLWNCTANRVQNIRDFPDNLNSLRELKRELENISKDVEGRADFAELQQYSARDEEIQQKCLGSYCPRHCCTSCKLRKQVSKEIDVVTKLIEKGSSVVVADKVPRPMIYEMPMENTVGMESSFDEVWKCVEDNRVGIIGLYEVKLDKIQETILNKIGIQKAMWIGRSEEERAAQILERLRNKRCKARMEGVHQSVDQILEKCSVPG</sequence>
<name>A0AAD5IEJ8_ACENE</name>
<reference evidence="2" key="2">
    <citation type="submission" date="2023-02" db="EMBL/GenBank/DDBJ databases">
        <authorList>
            <person name="Swenson N.G."/>
            <person name="Wegrzyn J.L."/>
            <person name="Mcevoy S.L."/>
        </authorList>
    </citation>
    <scope>NUCLEOTIDE SEQUENCE</scope>
    <source>
        <strain evidence="2">91603</strain>
        <tissue evidence="2">Leaf</tissue>
    </source>
</reference>
<evidence type="ECO:0000256" key="1">
    <source>
        <dbReference type="SAM" id="Coils"/>
    </source>
</evidence>
<keyword evidence="1" id="KW-0175">Coiled coil</keyword>
<dbReference type="Proteomes" id="UP001064489">
    <property type="component" value="Chromosome 2"/>
</dbReference>
<dbReference type="EMBL" id="JAJSOW010000106">
    <property type="protein sequence ID" value="KAI9161315.1"/>
    <property type="molecule type" value="Genomic_DNA"/>
</dbReference>
<reference evidence="2" key="1">
    <citation type="journal article" date="2022" name="Plant J.">
        <title>Strategies of tolerance reflected in two North American maple genomes.</title>
        <authorList>
            <person name="McEvoy S.L."/>
            <person name="Sezen U.U."/>
            <person name="Trouern-Trend A."/>
            <person name="McMahon S.M."/>
            <person name="Schaberg P.G."/>
            <person name="Yang J."/>
            <person name="Wegrzyn J.L."/>
            <person name="Swenson N.G."/>
        </authorList>
    </citation>
    <scope>NUCLEOTIDE SEQUENCE</scope>
    <source>
        <strain evidence="2">91603</strain>
    </source>
</reference>
<feature type="coiled-coil region" evidence="1">
    <location>
        <begin position="33"/>
        <end position="60"/>
    </location>
</feature>
<comment type="caution">
    <text evidence="2">The sequence shown here is derived from an EMBL/GenBank/DDBJ whole genome shotgun (WGS) entry which is preliminary data.</text>
</comment>
<evidence type="ECO:0000313" key="3">
    <source>
        <dbReference type="Proteomes" id="UP001064489"/>
    </source>
</evidence>
<evidence type="ECO:0000313" key="2">
    <source>
        <dbReference type="EMBL" id="KAI9161315.1"/>
    </source>
</evidence>